<dbReference type="PANTHER" id="PTHR48043">
    <property type="entry name" value="EG:EG0003.4 PROTEIN-RELATED"/>
    <property type="match status" value="1"/>
</dbReference>
<organism evidence="6 7">
    <name type="scientific">Trichogramma brassicae</name>
    <dbReference type="NCBI Taxonomy" id="86971"/>
    <lineage>
        <taxon>Eukaryota</taxon>
        <taxon>Metazoa</taxon>
        <taxon>Ecdysozoa</taxon>
        <taxon>Arthropoda</taxon>
        <taxon>Hexapoda</taxon>
        <taxon>Insecta</taxon>
        <taxon>Pterygota</taxon>
        <taxon>Neoptera</taxon>
        <taxon>Endopterygota</taxon>
        <taxon>Hymenoptera</taxon>
        <taxon>Apocrita</taxon>
        <taxon>Proctotrupomorpha</taxon>
        <taxon>Chalcidoidea</taxon>
        <taxon>Trichogrammatidae</taxon>
        <taxon>Trichogramma</taxon>
    </lineage>
</organism>
<gene>
    <name evidence="6" type="ORF">TBRA_LOCUS5959</name>
</gene>
<dbReference type="InterPro" id="IPR050271">
    <property type="entry name" value="UDP-glycosyltransferase"/>
</dbReference>
<comment type="subcellular location">
    <subcellularLocation>
        <location evidence="5">Membrane</location>
        <topology evidence="5">Single-pass membrane protein</topology>
    </subcellularLocation>
</comment>
<evidence type="ECO:0000256" key="3">
    <source>
        <dbReference type="ARBA" id="ARBA00022679"/>
    </source>
</evidence>
<accession>A0A6H5IH82</accession>
<evidence type="ECO:0000256" key="4">
    <source>
        <dbReference type="RuleBase" id="RU003718"/>
    </source>
</evidence>
<dbReference type="PROSITE" id="PS00375">
    <property type="entry name" value="UDPGT"/>
    <property type="match status" value="1"/>
</dbReference>
<evidence type="ECO:0000256" key="5">
    <source>
        <dbReference type="RuleBase" id="RU362059"/>
    </source>
</evidence>
<dbReference type="GO" id="GO:0015020">
    <property type="term" value="F:glucuronosyltransferase activity"/>
    <property type="evidence" value="ECO:0007669"/>
    <property type="project" value="UniProtKB-EC"/>
</dbReference>
<dbReference type="GO" id="GO:0016020">
    <property type="term" value="C:membrane"/>
    <property type="evidence" value="ECO:0007669"/>
    <property type="project" value="UniProtKB-SubCell"/>
</dbReference>
<keyword evidence="5" id="KW-0732">Signal</keyword>
<dbReference type="Proteomes" id="UP000479190">
    <property type="component" value="Unassembled WGS sequence"/>
</dbReference>
<keyword evidence="5" id="KW-1133">Transmembrane helix</keyword>
<dbReference type="CDD" id="cd03784">
    <property type="entry name" value="GT1_Gtf-like"/>
    <property type="match status" value="1"/>
</dbReference>
<dbReference type="PANTHER" id="PTHR48043:SF114">
    <property type="entry name" value="IP04436P-RELATED"/>
    <property type="match status" value="1"/>
</dbReference>
<keyword evidence="5" id="KW-0472">Membrane</keyword>
<evidence type="ECO:0000313" key="6">
    <source>
        <dbReference type="EMBL" id="CAB0034061.1"/>
    </source>
</evidence>
<feature type="signal peptide" evidence="5">
    <location>
        <begin position="1"/>
        <end position="22"/>
    </location>
</feature>
<evidence type="ECO:0000256" key="2">
    <source>
        <dbReference type="ARBA" id="ARBA00022676"/>
    </source>
</evidence>
<keyword evidence="2 4" id="KW-0328">Glycosyltransferase</keyword>
<dbReference type="EMBL" id="CADCXV010000731">
    <property type="protein sequence ID" value="CAB0034061.1"/>
    <property type="molecule type" value="Genomic_DNA"/>
</dbReference>
<dbReference type="AlphaFoldDB" id="A0A6H5IH82"/>
<dbReference type="InterPro" id="IPR035595">
    <property type="entry name" value="UDP_glycos_trans_CS"/>
</dbReference>
<dbReference type="EC" id="2.4.1.17" evidence="5"/>
<comment type="catalytic activity">
    <reaction evidence="5">
        <text>glucuronate acceptor + UDP-alpha-D-glucuronate = acceptor beta-D-glucuronoside + UDP + H(+)</text>
        <dbReference type="Rhea" id="RHEA:21032"/>
        <dbReference type="ChEBI" id="CHEBI:15378"/>
        <dbReference type="ChEBI" id="CHEBI:58052"/>
        <dbReference type="ChEBI" id="CHEBI:58223"/>
        <dbReference type="ChEBI" id="CHEBI:132367"/>
        <dbReference type="ChEBI" id="CHEBI:132368"/>
        <dbReference type="EC" id="2.4.1.17"/>
    </reaction>
</comment>
<sequence length="527" mass="59166">MKIVGLLSIAVLLGCCSQPSQSLRVLAIFPANAKSHFVVCEHVAKGLAAKGHQVDVYSHFPLKKPIPNYNDFSLKGTLPQYINNMNYSDAVTFQMINMGTLLNMMGHPLCELMELPLFQNLLKNPPKDPPYDVLLVEPFVSNCYLAWGRHLNIPIVNIIPSNILDWVHAPLGNPFFTAISPGMGFTGLHPMTFWQRLGNTLLHNLIVHSFNQEVRVQDKYVEKYFGQGYPNVVEMQKEIDLVLANTHHSLDGVRPLTPAIIPVAGVHISEDDPPLPKEVQKWLDESTKGCIYFTLGSMLRFETFPKNIIHMFYTSFEKIAPVRVLMKIAKPEELPSGLPKNVMTQTWFSQVHVLKHKNVKAFVTHGGMMSSLEAIQAAVPMVGIPVFGDQPTNVQLNVNKGIAQLIDLKDISEEKVTSALKAILFDPKYQKNSQELAKRFLDRPMKPIDTAVYWIEYVVRHGKGSLRSPLSEIPWWQSSLLDIYALLALALIIILFILTRIVKIICRLFGCAGNTKVSKTALSKKKN</sequence>
<dbReference type="Gene3D" id="3.40.50.2000">
    <property type="entry name" value="Glycogen Phosphorylase B"/>
    <property type="match status" value="2"/>
</dbReference>
<dbReference type="Pfam" id="PF00201">
    <property type="entry name" value="UDPGT"/>
    <property type="match status" value="1"/>
</dbReference>
<proteinExistence type="inferred from homology"/>
<keyword evidence="7" id="KW-1185">Reference proteome</keyword>
<dbReference type="SUPFAM" id="SSF53756">
    <property type="entry name" value="UDP-Glycosyltransferase/glycogen phosphorylase"/>
    <property type="match status" value="1"/>
</dbReference>
<dbReference type="OrthoDB" id="5835829at2759"/>
<dbReference type="PROSITE" id="PS51257">
    <property type="entry name" value="PROKAR_LIPOPROTEIN"/>
    <property type="match status" value="1"/>
</dbReference>
<keyword evidence="5" id="KW-0812">Transmembrane</keyword>
<evidence type="ECO:0000313" key="7">
    <source>
        <dbReference type="Proteomes" id="UP000479190"/>
    </source>
</evidence>
<dbReference type="FunFam" id="3.40.50.2000:FF:000021">
    <property type="entry name" value="UDP-glucuronosyltransferase"/>
    <property type="match status" value="1"/>
</dbReference>
<feature type="transmembrane region" description="Helical" evidence="5">
    <location>
        <begin position="475"/>
        <end position="498"/>
    </location>
</feature>
<protein>
    <recommendedName>
        <fullName evidence="5">UDP-glucuronosyltransferase</fullName>
        <ecNumber evidence="5">2.4.1.17</ecNumber>
    </recommendedName>
</protein>
<evidence type="ECO:0000256" key="1">
    <source>
        <dbReference type="ARBA" id="ARBA00009995"/>
    </source>
</evidence>
<comment type="similarity">
    <text evidence="1 4">Belongs to the UDP-glycosyltransferase family.</text>
</comment>
<keyword evidence="3 4" id="KW-0808">Transferase</keyword>
<name>A0A6H5IH82_9HYME</name>
<dbReference type="InterPro" id="IPR002213">
    <property type="entry name" value="UDP_glucos_trans"/>
</dbReference>
<reference evidence="6 7" key="1">
    <citation type="submission" date="2020-02" db="EMBL/GenBank/DDBJ databases">
        <authorList>
            <person name="Ferguson B K."/>
        </authorList>
    </citation>
    <scope>NUCLEOTIDE SEQUENCE [LARGE SCALE GENOMIC DNA]</scope>
</reference>
<feature type="chain" id="PRO_5026374761" description="UDP-glucuronosyltransferase" evidence="5">
    <location>
        <begin position="23"/>
        <end position="527"/>
    </location>
</feature>